<name>A0A8H5ETG9_9AGAR</name>
<feature type="region of interest" description="Disordered" evidence="1">
    <location>
        <begin position="1"/>
        <end position="20"/>
    </location>
</feature>
<dbReference type="AlphaFoldDB" id="A0A8H5ETG9"/>
<feature type="region of interest" description="Disordered" evidence="1">
    <location>
        <begin position="185"/>
        <end position="248"/>
    </location>
</feature>
<dbReference type="OrthoDB" id="3048996at2759"/>
<feature type="region of interest" description="Disordered" evidence="1">
    <location>
        <begin position="396"/>
        <end position="442"/>
    </location>
</feature>
<sequence>MAPFHPSPYNSPRTHLGAKLDNVDDDKQSLISRSSGTPRAEQGVDTLRLVAGNRVRHARCAPEYLEEMAVKGVPESVKKAVSQKFKVIAGQEARTYFKNYVEQHRKKELNPLRKDNDTVTNYELPPPIIFAVTVWEGSNKCVDYHMTWRGLSKSTRSATVEDRVDLLDSQFKDLARVLDREYKEKSSLTSYRTPSQSKRAAEPDDRTTHRKGRLAPTLKISPTEDLTSKQDNDINFSLPEPPHSATDSVMSLPLLNMVRGVPRSHHMPLRVTNPDRLSFVSEDAATVVLSAAPVNDKKDIKLSIPEHPTQPKHTDSGDSSKWSMDSVSSDTKSSMSSRSSSRYSSPNSSPGNHPRYAEIPDVVPRDESLKFFIVLLGSSLDKDENSWHGLDRRISTRSVPSERHSPWIGPLARPQHSNDRRHTPIHTPSDSDSETSSDPAHWKNVPVIPLKPLMESMGLVPPSVASHYSPAVVPRYIASAPSLSHAGSSGYHTPASMSNVALPMQNSSPYIYASPRLECSPYPPAWQQTPLPHSRPPSIAYSAVSHSSPYEYPRSHPF</sequence>
<feature type="region of interest" description="Disordered" evidence="1">
    <location>
        <begin position="299"/>
        <end position="361"/>
    </location>
</feature>
<accession>A0A8H5ETG9</accession>
<feature type="compositionally biased region" description="Polar residues" evidence="1">
    <location>
        <begin position="187"/>
        <end position="198"/>
    </location>
</feature>
<evidence type="ECO:0000256" key="1">
    <source>
        <dbReference type="SAM" id="MobiDB-lite"/>
    </source>
</evidence>
<evidence type="ECO:0000313" key="2">
    <source>
        <dbReference type="EMBL" id="KAF5311801.1"/>
    </source>
</evidence>
<reference evidence="2 3" key="1">
    <citation type="journal article" date="2020" name="ISME J.">
        <title>Uncovering the hidden diversity of litter-decomposition mechanisms in mushroom-forming fungi.</title>
        <authorList>
            <person name="Floudas D."/>
            <person name="Bentzer J."/>
            <person name="Ahren D."/>
            <person name="Johansson T."/>
            <person name="Persson P."/>
            <person name="Tunlid A."/>
        </authorList>
    </citation>
    <scope>NUCLEOTIDE SEQUENCE [LARGE SCALE GENOMIC DNA]</scope>
    <source>
        <strain evidence="2 3">CBS 101986</strain>
    </source>
</reference>
<organism evidence="2 3">
    <name type="scientific">Psilocybe cf. subviscida</name>
    <dbReference type="NCBI Taxonomy" id="2480587"/>
    <lineage>
        <taxon>Eukaryota</taxon>
        <taxon>Fungi</taxon>
        <taxon>Dikarya</taxon>
        <taxon>Basidiomycota</taxon>
        <taxon>Agaricomycotina</taxon>
        <taxon>Agaricomycetes</taxon>
        <taxon>Agaricomycetidae</taxon>
        <taxon>Agaricales</taxon>
        <taxon>Agaricineae</taxon>
        <taxon>Strophariaceae</taxon>
        <taxon>Psilocybe</taxon>
    </lineage>
</organism>
<gene>
    <name evidence="2" type="ORF">D9619_002784</name>
</gene>
<feature type="compositionally biased region" description="Low complexity" evidence="1">
    <location>
        <begin position="427"/>
        <end position="439"/>
    </location>
</feature>
<feature type="compositionally biased region" description="Low complexity" evidence="1">
    <location>
        <begin position="319"/>
        <end position="349"/>
    </location>
</feature>
<evidence type="ECO:0000313" key="3">
    <source>
        <dbReference type="Proteomes" id="UP000567179"/>
    </source>
</evidence>
<dbReference type="EMBL" id="JAACJJ010000056">
    <property type="protein sequence ID" value="KAF5311801.1"/>
    <property type="molecule type" value="Genomic_DNA"/>
</dbReference>
<comment type="caution">
    <text evidence="2">The sequence shown here is derived from an EMBL/GenBank/DDBJ whole genome shotgun (WGS) entry which is preliminary data.</text>
</comment>
<keyword evidence="3" id="KW-1185">Reference proteome</keyword>
<feature type="compositionally biased region" description="Basic and acidic residues" evidence="1">
    <location>
        <begin position="396"/>
        <end position="405"/>
    </location>
</feature>
<dbReference type="Proteomes" id="UP000567179">
    <property type="component" value="Unassembled WGS sequence"/>
</dbReference>
<protein>
    <submittedName>
        <fullName evidence="2">Uncharacterized protein</fullName>
    </submittedName>
</protein>
<proteinExistence type="predicted"/>